<evidence type="ECO:0000256" key="1">
    <source>
        <dbReference type="SAM" id="MobiDB-lite"/>
    </source>
</evidence>
<gene>
    <name evidence="3" type="ORF">FU658_09030</name>
</gene>
<feature type="region of interest" description="Disordered" evidence="1">
    <location>
        <begin position="29"/>
        <end position="49"/>
    </location>
</feature>
<dbReference type="AlphaFoldDB" id="A0A5C8KS39"/>
<keyword evidence="4" id="KW-1185">Reference proteome</keyword>
<evidence type="ECO:0000313" key="4">
    <source>
        <dbReference type="Proteomes" id="UP000321248"/>
    </source>
</evidence>
<dbReference type="PROSITE" id="PS51257">
    <property type="entry name" value="PROKAR_LIPOPROTEIN"/>
    <property type="match status" value="1"/>
</dbReference>
<accession>A0A5C8KS39</accession>
<sequence>MKIRHVLAVATVLAVLGLAACGDTTLHEPGVYKGPSDPEAGEEAANARAEKLRERAILAHSDR</sequence>
<reference evidence="3 4" key="1">
    <citation type="submission" date="2019-08" db="EMBL/GenBank/DDBJ databases">
        <authorList>
            <person name="Karlyshev A.V."/>
        </authorList>
    </citation>
    <scope>NUCLEOTIDE SEQUENCE [LARGE SCALE GENOMIC DNA]</scope>
    <source>
        <strain evidence="3 4">Alg18-2.2</strain>
    </source>
</reference>
<organism evidence="3 4">
    <name type="scientific">Alkalisalibacterium limincola</name>
    <dbReference type="NCBI Taxonomy" id="2699169"/>
    <lineage>
        <taxon>Bacteria</taxon>
        <taxon>Pseudomonadati</taxon>
        <taxon>Pseudomonadota</taxon>
        <taxon>Gammaproteobacteria</taxon>
        <taxon>Lysobacterales</taxon>
        <taxon>Lysobacteraceae</taxon>
        <taxon>Alkalisalibacterium</taxon>
    </lineage>
</organism>
<comment type="caution">
    <text evidence="3">The sequence shown here is derived from an EMBL/GenBank/DDBJ whole genome shotgun (WGS) entry which is preliminary data.</text>
</comment>
<evidence type="ECO:0000256" key="2">
    <source>
        <dbReference type="SAM" id="SignalP"/>
    </source>
</evidence>
<dbReference type="RefSeq" id="WP_147891778.1">
    <property type="nucleotide sequence ID" value="NZ_VRTS01000005.1"/>
</dbReference>
<dbReference type="EMBL" id="VRTS01000005">
    <property type="protein sequence ID" value="TXK62360.1"/>
    <property type="molecule type" value="Genomic_DNA"/>
</dbReference>
<protein>
    <recommendedName>
        <fullName evidence="5">Lipoprotein</fullName>
    </recommendedName>
</protein>
<proteinExistence type="predicted"/>
<dbReference type="Proteomes" id="UP000321248">
    <property type="component" value="Unassembled WGS sequence"/>
</dbReference>
<name>A0A5C8KS39_9GAMM</name>
<feature type="signal peptide" evidence="2">
    <location>
        <begin position="1"/>
        <end position="19"/>
    </location>
</feature>
<evidence type="ECO:0000313" key="3">
    <source>
        <dbReference type="EMBL" id="TXK62360.1"/>
    </source>
</evidence>
<keyword evidence="2" id="KW-0732">Signal</keyword>
<feature type="chain" id="PRO_5022828298" description="Lipoprotein" evidence="2">
    <location>
        <begin position="20"/>
        <end position="63"/>
    </location>
</feature>
<evidence type="ECO:0008006" key="5">
    <source>
        <dbReference type="Google" id="ProtNLM"/>
    </source>
</evidence>